<dbReference type="PANTHER" id="PTHR43537">
    <property type="entry name" value="TRANSCRIPTIONAL REGULATOR, GNTR FAMILY"/>
    <property type="match status" value="1"/>
</dbReference>
<protein>
    <submittedName>
        <fullName evidence="5">GntR family transcriptional regulator</fullName>
    </submittedName>
</protein>
<dbReference type="AlphaFoldDB" id="A0A5N3PEK1"/>
<dbReference type="InterPro" id="IPR008920">
    <property type="entry name" value="TF_FadR/GntR_C"/>
</dbReference>
<dbReference type="SMART" id="SM00895">
    <property type="entry name" value="FCD"/>
    <property type="match status" value="1"/>
</dbReference>
<feature type="domain" description="HTH gntR-type" evidence="4">
    <location>
        <begin position="11"/>
        <end position="78"/>
    </location>
</feature>
<dbReference type="Pfam" id="PF07729">
    <property type="entry name" value="FCD"/>
    <property type="match status" value="1"/>
</dbReference>
<dbReference type="Pfam" id="PF00392">
    <property type="entry name" value="GntR"/>
    <property type="match status" value="1"/>
</dbReference>
<name>A0A5N3PEK1_9HYPH</name>
<dbReference type="Proteomes" id="UP000325684">
    <property type="component" value="Unassembled WGS sequence"/>
</dbReference>
<sequence>MDKTNQTRDGGTLRERAYESFTHHLLARDIRPGQFISQRELVELTGLPLGAIRELIPRLEAEGLIKTVPQRGMLVAHVDVSLIKDAFQFRLFLEREAMAIFAVEASDATLARLRQDHEQVIADCLARNGEISPELVARAQNIDWNLHWTIIASLTNDIIADAYRVNSIKVRLIRQEQTLLSEPLVIPVMQEHLTVIAAMETRDPTQAVEAISAHILSARNRALGVR</sequence>
<evidence type="ECO:0000256" key="2">
    <source>
        <dbReference type="ARBA" id="ARBA00023125"/>
    </source>
</evidence>
<dbReference type="OrthoDB" id="7768882at2"/>
<organism evidence="5 6">
    <name type="scientific">Microvirga brassicacearum</name>
    <dbReference type="NCBI Taxonomy" id="2580413"/>
    <lineage>
        <taxon>Bacteria</taxon>
        <taxon>Pseudomonadati</taxon>
        <taxon>Pseudomonadota</taxon>
        <taxon>Alphaproteobacteria</taxon>
        <taxon>Hyphomicrobiales</taxon>
        <taxon>Methylobacteriaceae</taxon>
        <taxon>Microvirga</taxon>
    </lineage>
</organism>
<dbReference type="GO" id="GO:0003700">
    <property type="term" value="F:DNA-binding transcription factor activity"/>
    <property type="evidence" value="ECO:0007669"/>
    <property type="project" value="InterPro"/>
</dbReference>
<dbReference type="SUPFAM" id="SSF48008">
    <property type="entry name" value="GntR ligand-binding domain-like"/>
    <property type="match status" value="1"/>
</dbReference>
<accession>A0A5N3PEK1</accession>
<evidence type="ECO:0000259" key="4">
    <source>
        <dbReference type="PROSITE" id="PS50949"/>
    </source>
</evidence>
<reference evidence="5 6" key="1">
    <citation type="journal article" date="2019" name="Microorganisms">
        <title>Genome Insights into the Novel Species Microvirga brassicacearum, a Rapeseed Endophyte with Biotechnological Potential.</title>
        <authorList>
            <person name="Jimenez-Gomez A."/>
            <person name="Saati-Santamaria Z."/>
            <person name="Igual J.M."/>
            <person name="Rivas R."/>
            <person name="Mateos P.F."/>
            <person name="Garcia-Fraile P."/>
        </authorList>
    </citation>
    <scope>NUCLEOTIDE SEQUENCE [LARGE SCALE GENOMIC DNA]</scope>
    <source>
        <strain evidence="5 6">CDVBN77</strain>
    </source>
</reference>
<dbReference type="InterPro" id="IPR036388">
    <property type="entry name" value="WH-like_DNA-bd_sf"/>
</dbReference>
<gene>
    <name evidence="5" type="ORF">FEZ63_05810</name>
</gene>
<dbReference type="GO" id="GO:0003677">
    <property type="term" value="F:DNA binding"/>
    <property type="evidence" value="ECO:0007669"/>
    <property type="project" value="UniProtKB-KW"/>
</dbReference>
<keyword evidence="6" id="KW-1185">Reference proteome</keyword>
<evidence type="ECO:0000256" key="3">
    <source>
        <dbReference type="ARBA" id="ARBA00023163"/>
    </source>
</evidence>
<keyword evidence="3" id="KW-0804">Transcription</keyword>
<dbReference type="Gene3D" id="1.10.10.10">
    <property type="entry name" value="Winged helix-like DNA-binding domain superfamily/Winged helix DNA-binding domain"/>
    <property type="match status" value="1"/>
</dbReference>
<dbReference type="SUPFAM" id="SSF46785">
    <property type="entry name" value="Winged helix' DNA-binding domain"/>
    <property type="match status" value="1"/>
</dbReference>
<evidence type="ECO:0000256" key="1">
    <source>
        <dbReference type="ARBA" id="ARBA00023015"/>
    </source>
</evidence>
<dbReference type="EMBL" id="VCMV01000007">
    <property type="protein sequence ID" value="KAB0268141.1"/>
    <property type="molecule type" value="Genomic_DNA"/>
</dbReference>
<proteinExistence type="predicted"/>
<keyword evidence="1" id="KW-0805">Transcription regulation</keyword>
<evidence type="ECO:0000313" key="6">
    <source>
        <dbReference type="Proteomes" id="UP000325684"/>
    </source>
</evidence>
<dbReference type="Gene3D" id="1.20.120.530">
    <property type="entry name" value="GntR ligand-binding domain-like"/>
    <property type="match status" value="1"/>
</dbReference>
<comment type="caution">
    <text evidence="5">The sequence shown here is derived from an EMBL/GenBank/DDBJ whole genome shotgun (WGS) entry which is preliminary data.</text>
</comment>
<dbReference type="PANTHER" id="PTHR43537:SF24">
    <property type="entry name" value="GLUCONATE OPERON TRANSCRIPTIONAL REPRESSOR"/>
    <property type="match status" value="1"/>
</dbReference>
<dbReference type="InterPro" id="IPR011711">
    <property type="entry name" value="GntR_C"/>
</dbReference>
<dbReference type="InterPro" id="IPR000524">
    <property type="entry name" value="Tscrpt_reg_HTH_GntR"/>
</dbReference>
<dbReference type="InterPro" id="IPR036390">
    <property type="entry name" value="WH_DNA-bd_sf"/>
</dbReference>
<keyword evidence="2" id="KW-0238">DNA-binding</keyword>
<evidence type="ECO:0000313" key="5">
    <source>
        <dbReference type="EMBL" id="KAB0268141.1"/>
    </source>
</evidence>
<dbReference type="PROSITE" id="PS50949">
    <property type="entry name" value="HTH_GNTR"/>
    <property type="match status" value="1"/>
</dbReference>
<dbReference type="RefSeq" id="WP_150942699.1">
    <property type="nucleotide sequence ID" value="NZ_VCMV01000007.1"/>
</dbReference>